<organism evidence="1 2">
    <name type="scientific">Faecalibacterium duncaniae (strain DSM 17677 / JCM 31915 / A2-165)</name>
    <name type="common">Faecalibacterium prausnitzii</name>
    <dbReference type="NCBI Taxonomy" id="411483"/>
    <lineage>
        <taxon>Bacteria</taxon>
        <taxon>Bacillati</taxon>
        <taxon>Bacillota</taxon>
        <taxon>Clostridia</taxon>
        <taxon>Eubacteriales</taxon>
        <taxon>Oscillospiraceae</taxon>
        <taxon>Faecalibacterium</taxon>
    </lineage>
</organism>
<proteinExistence type="predicted"/>
<dbReference type="EMBL" id="ACOP02000082">
    <property type="protein sequence ID" value="EEU95307.1"/>
    <property type="molecule type" value="Genomic_DNA"/>
</dbReference>
<dbReference type="AlphaFoldDB" id="C7H9V0"/>
<accession>C7H9V0</accession>
<comment type="caution">
    <text evidence="1">The sequence shown here is derived from an EMBL/GenBank/DDBJ whole genome shotgun (WGS) entry which is preliminary data.</text>
</comment>
<gene>
    <name evidence="1" type="ORF">FAEPRAA2165_03104</name>
</gene>
<protein>
    <submittedName>
        <fullName evidence="1">Uncharacterized protein</fullName>
    </submittedName>
</protein>
<dbReference type="Proteomes" id="UP000004619">
    <property type="component" value="Unassembled WGS sequence"/>
</dbReference>
<sequence length="44" mass="5108">MYLLHQSVYSLLTPHRFVRLFFGKTSQNWCSCGVVPQMSLEICS</sequence>
<evidence type="ECO:0000313" key="1">
    <source>
        <dbReference type="EMBL" id="EEU95307.1"/>
    </source>
</evidence>
<evidence type="ECO:0000313" key="2">
    <source>
        <dbReference type="Proteomes" id="UP000004619"/>
    </source>
</evidence>
<name>C7H9V0_FAED2</name>
<reference evidence="1" key="1">
    <citation type="submission" date="2009-08" db="EMBL/GenBank/DDBJ databases">
        <authorList>
            <person name="Weinstock G."/>
            <person name="Sodergren E."/>
            <person name="Clifton S."/>
            <person name="Fulton L."/>
            <person name="Fulton B."/>
            <person name="Courtney L."/>
            <person name="Fronick C."/>
            <person name="Harrison M."/>
            <person name="Strong C."/>
            <person name="Farmer C."/>
            <person name="Delahaunty K."/>
            <person name="Markovic C."/>
            <person name="Hall O."/>
            <person name="Minx P."/>
            <person name="Tomlinson C."/>
            <person name="Mitreva M."/>
            <person name="Nelson J."/>
            <person name="Hou S."/>
            <person name="Wollam A."/>
            <person name="Pepin K.H."/>
            <person name="Johnson M."/>
            <person name="Bhonagiri V."/>
            <person name="Nash W.E."/>
            <person name="Warren W."/>
            <person name="Chinwalla A."/>
            <person name="Mardis E.R."/>
            <person name="Wilson R.K."/>
        </authorList>
    </citation>
    <scope>NUCLEOTIDE SEQUENCE [LARGE SCALE GENOMIC DNA]</scope>
    <source>
        <strain evidence="1">A2-165</strain>
    </source>
</reference>
<dbReference type="HOGENOM" id="CLU_3216527_0_0_9"/>
<keyword evidence="2" id="KW-1185">Reference proteome</keyword>